<dbReference type="PANTHER" id="PTHR12542">
    <property type="entry name" value="EXOCYST COMPLEX PROTEIN EXO70"/>
    <property type="match status" value="1"/>
</dbReference>
<evidence type="ECO:0000259" key="3">
    <source>
        <dbReference type="Pfam" id="PF03081"/>
    </source>
</evidence>
<dbReference type="Gene3D" id="1.20.1280.170">
    <property type="entry name" value="Exocyst complex component Exo70"/>
    <property type="match status" value="2"/>
</dbReference>
<dbReference type="Proteomes" id="UP000239757">
    <property type="component" value="Unassembled WGS sequence"/>
</dbReference>
<sequence>MAEVQSFDNLLACRNLLKASVDNSTALALALDKTGPRIAELDQKLTFLEMAIRPGGSKNCTFAAVRDHISLALGPSAAVLKILDSIRELEKSLLSDSLPHSDIFSYISTIKQFEDAIKFLTANCNLAIQWLEGVIQFLEGNSVADDRYISKVKRSVAILEELQATGEQAGRNGELLSGAFAKLEISFKQILTESSVPLGFTDSSSPSTAKQANNAALPLPGPILRKLQAIVEKLNTGNRTNSCISVFIEVRSLNAKNSLRALDLDYLENAVEEYDDVQHMEGCIWSKHMEFMVKCVLESEHMLCNEVFGSLASGAWTGCFAKIAVESGILLFLRFGMSIAETKKSPTKLLHLLNIFSVLETLRMDFNKLFGGESCNEIKTMTRDLVTKVVNGASEIFWELPLQVELERRSSPPSDGGVPRLVSFVTDYCNRLLDDNYRPILTQVLRIHQGWKYEKYEEGLVTNQIYSIVREIAVNLDAWSKAYERKALSYIFMMNNHCHFTSLKGTKLGNLMGDSWLNAHGNYNEYYSALYLRETWGKILASLTQDNPDSSPKMRLMAFNEAFDDMYKKQLNWVVIDESLRNKMHKLVVQALVPAYTSYLQKYRVVVEHRSDVFYTVQSLETMLNTLFKAKQVKYTSSTIGSHLTVFGSLASGAWTGCFAKIAVESGILLFLRFGMSIAETKKSPTKLLHLLNIFSVLETLRMDFNKLFGGESCNEIKTMTRDLVTKVVNGASEIFWELPLQVELERRSSPPSDGGVPRLVSFVTDYCNRLLDDNYRPILTQVLRIHQGWKYEKYEEGLVTNQIYSIVREIAVNLDAWSKAYERKALSYIFMMNNHCHFTSLKGTKLGNLMGDSWLNAHGNYNEYYSALYLRETWGKILASLTQDNPDSSPKMRLMAFNEAFDDMYKKQLNWVVIDESLRNKMHKLVVQALVPAYTSYLQKYRVVVEHRSDVFYTVQSLETMLNTLFKAKQVKYTSSTIGSHLTGEQRNAVIDQFRFTLTSM</sequence>
<keyword evidence="2" id="KW-0813">Transport</keyword>
<dbReference type="GO" id="GO:0000145">
    <property type="term" value="C:exocyst"/>
    <property type="evidence" value="ECO:0007669"/>
    <property type="project" value="InterPro"/>
</dbReference>
<protein>
    <recommendedName>
        <fullName evidence="3">Exocyst complex subunit Exo70 C-terminal domain-containing protein</fullName>
    </recommendedName>
</protein>
<organism evidence="4 5">
    <name type="scientific">Gossypium barbadense</name>
    <name type="common">Sea Island cotton</name>
    <name type="synonym">Hibiscus barbadensis</name>
    <dbReference type="NCBI Taxonomy" id="3634"/>
    <lineage>
        <taxon>Eukaryota</taxon>
        <taxon>Viridiplantae</taxon>
        <taxon>Streptophyta</taxon>
        <taxon>Embryophyta</taxon>
        <taxon>Tracheophyta</taxon>
        <taxon>Spermatophyta</taxon>
        <taxon>Magnoliopsida</taxon>
        <taxon>eudicotyledons</taxon>
        <taxon>Gunneridae</taxon>
        <taxon>Pentapetalae</taxon>
        <taxon>rosids</taxon>
        <taxon>malvids</taxon>
        <taxon>Malvales</taxon>
        <taxon>Malvaceae</taxon>
        <taxon>Malvoideae</taxon>
        <taxon>Gossypium</taxon>
    </lineage>
</organism>
<dbReference type="InterPro" id="IPR046364">
    <property type="entry name" value="Exo70_C"/>
</dbReference>
<evidence type="ECO:0000256" key="1">
    <source>
        <dbReference type="ARBA" id="ARBA00006756"/>
    </source>
</evidence>
<gene>
    <name evidence="4" type="ORF">GOBAR_AA34359</name>
</gene>
<dbReference type="GO" id="GO:0005546">
    <property type="term" value="F:phosphatidylinositol-4,5-bisphosphate binding"/>
    <property type="evidence" value="ECO:0007669"/>
    <property type="project" value="InterPro"/>
</dbReference>
<comment type="similarity">
    <text evidence="1">Belongs to the EXO70 family.</text>
</comment>
<reference evidence="4 5" key="1">
    <citation type="submission" date="2015-01" db="EMBL/GenBank/DDBJ databases">
        <title>Genome of allotetraploid Gossypium barbadense reveals genomic plasticity and fiber elongation in cotton evolution.</title>
        <authorList>
            <person name="Chen X."/>
            <person name="Liu X."/>
            <person name="Zhao B."/>
            <person name="Zheng H."/>
            <person name="Hu Y."/>
            <person name="Lu G."/>
            <person name="Yang C."/>
            <person name="Chen J."/>
            <person name="Shan C."/>
            <person name="Zhang L."/>
            <person name="Zhou Y."/>
            <person name="Wang L."/>
            <person name="Guo W."/>
            <person name="Bai Y."/>
            <person name="Ruan J."/>
            <person name="Shangguan X."/>
            <person name="Mao Y."/>
            <person name="Jiang J."/>
            <person name="Zhu Y."/>
            <person name="Lei J."/>
            <person name="Kang H."/>
            <person name="Chen S."/>
            <person name="He X."/>
            <person name="Wang R."/>
            <person name="Wang Y."/>
            <person name="Chen J."/>
            <person name="Wang L."/>
            <person name="Yu S."/>
            <person name="Wang B."/>
            <person name="Wei J."/>
            <person name="Song S."/>
            <person name="Lu X."/>
            <person name="Gao Z."/>
            <person name="Gu W."/>
            <person name="Deng X."/>
            <person name="Ma D."/>
            <person name="Wang S."/>
            <person name="Liang W."/>
            <person name="Fang L."/>
            <person name="Cai C."/>
            <person name="Zhu X."/>
            <person name="Zhou B."/>
            <person name="Zhang Y."/>
            <person name="Chen Z."/>
            <person name="Xu S."/>
            <person name="Zhu R."/>
            <person name="Wang S."/>
            <person name="Zhang T."/>
            <person name="Zhao G."/>
        </authorList>
    </citation>
    <scope>NUCLEOTIDE SEQUENCE [LARGE SCALE GENOMIC DNA]</scope>
    <source>
        <strain evidence="5">cv. Xinhai21</strain>
        <tissue evidence="4">Leaf</tissue>
    </source>
</reference>
<dbReference type="GO" id="GO:0006887">
    <property type="term" value="P:exocytosis"/>
    <property type="evidence" value="ECO:0007669"/>
    <property type="project" value="InterPro"/>
</dbReference>
<name>A0A2P5W5H8_GOSBA</name>
<dbReference type="AlphaFoldDB" id="A0A2P5W5H8"/>
<dbReference type="OrthoDB" id="1922221at2759"/>
<dbReference type="InterPro" id="IPR016159">
    <property type="entry name" value="Cullin_repeat-like_dom_sf"/>
</dbReference>
<dbReference type="Pfam" id="PF20669">
    <property type="entry name" value="Exo70_N"/>
    <property type="match status" value="1"/>
</dbReference>
<dbReference type="Pfam" id="PF03081">
    <property type="entry name" value="Exo70_C"/>
    <property type="match status" value="2"/>
</dbReference>
<dbReference type="SUPFAM" id="SSF74788">
    <property type="entry name" value="Cullin repeat-like"/>
    <property type="match status" value="2"/>
</dbReference>
<dbReference type="PANTHER" id="PTHR12542:SF95">
    <property type="entry name" value="EXOCYST SUBUNIT EXO70 FAMILY PROTEIN"/>
    <property type="match status" value="1"/>
</dbReference>
<feature type="domain" description="Exocyst complex subunit Exo70 C-terminal" evidence="3">
    <location>
        <begin position="646"/>
        <end position="964"/>
    </location>
</feature>
<evidence type="ECO:0000256" key="2">
    <source>
        <dbReference type="ARBA" id="ARBA00022448"/>
    </source>
</evidence>
<accession>A0A2P5W5H8</accession>
<proteinExistence type="inferred from homology"/>
<feature type="domain" description="Exocyst complex subunit Exo70 C-terminal" evidence="3">
    <location>
        <begin position="285"/>
        <end position="625"/>
    </location>
</feature>
<evidence type="ECO:0000313" key="5">
    <source>
        <dbReference type="Proteomes" id="UP000239757"/>
    </source>
</evidence>
<dbReference type="InterPro" id="IPR004140">
    <property type="entry name" value="Exo70"/>
</dbReference>
<dbReference type="EMBL" id="KZ669031">
    <property type="protein sequence ID" value="PPR86329.1"/>
    <property type="molecule type" value="Genomic_DNA"/>
</dbReference>
<evidence type="ECO:0000313" key="4">
    <source>
        <dbReference type="EMBL" id="PPR86329.1"/>
    </source>
</evidence>